<keyword evidence="2" id="KW-1185">Reference proteome</keyword>
<name>A0A9W7ET87_9STRA</name>
<evidence type="ECO:0000313" key="1">
    <source>
        <dbReference type="EMBL" id="GMH89090.1"/>
    </source>
</evidence>
<gene>
    <name evidence="1" type="ORF">TrVE_jg11698</name>
</gene>
<dbReference type="GO" id="GO:0046982">
    <property type="term" value="F:protein heterodimerization activity"/>
    <property type="evidence" value="ECO:0007669"/>
    <property type="project" value="InterPro"/>
</dbReference>
<sequence>MSQNQATPKMKKMSVDDQGCFMIIAESCHPGQRLAYPNSAKVLAGLTSHIVNRFMEADTVEICLAEIFGEGELLDHAVNNVTAVAKATDYPGNLYTLLKYMPCSDKITTMQIVATIEYVCTEILALAGAISEKLQDQPQWKNDKREVYEDYPAIRPSDLKAAVANDAELKRAFGALFKV</sequence>
<proteinExistence type="predicted"/>
<dbReference type="EMBL" id="BRXX01000090">
    <property type="protein sequence ID" value="GMH89090.1"/>
    <property type="molecule type" value="Genomic_DNA"/>
</dbReference>
<organism evidence="1 2">
    <name type="scientific">Triparma verrucosa</name>
    <dbReference type="NCBI Taxonomy" id="1606542"/>
    <lineage>
        <taxon>Eukaryota</taxon>
        <taxon>Sar</taxon>
        <taxon>Stramenopiles</taxon>
        <taxon>Ochrophyta</taxon>
        <taxon>Bolidophyceae</taxon>
        <taxon>Parmales</taxon>
        <taxon>Triparmaceae</taxon>
        <taxon>Triparma</taxon>
    </lineage>
</organism>
<dbReference type="AlphaFoldDB" id="A0A9W7ET87"/>
<evidence type="ECO:0000313" key="2">
    <source>
        <dbReference type="Proteomes" id="UP001165160"/>
    </source>
</evidence>
<protein>
    <submittedName>
        <fullName evidence="1">Uncharacterized protein</fullName>
    </submittedName>
</protein>
<comment type="caution">
    <text evidence="1">The sequence shown here is derived from an EMBL/GenBank/DDBJ whole genome shotgun (WGS) entry which is preliminary data.</text>
</comment>
<dbReference type="Gene3D" id="1.10.20.10">
    <property type="entry name" value="Histone, subunit A"/>
    <property type="match status" value="1"/>
</dbReference>
<dbReference type="Proteomes" id="UP001165160">
    <property type="component" value="Unassembled WGS sequence"/>
</dbReference>
<reference evidence="2" key="1">
    <citation type="journal article" date="2023" name="Commun. Biol.">
        <title>Genome analysis of Parmales, the sister group of diatoms, reveals the evolutionary specialization of diatoms from phago-mixotrophs to photoautotrophs.</title>
        <authorList>
            <person name="Ban H."/>
            <person name="Sato S."/>
            <person name="Yoshikawa S."/>
            <person name="Yamada K."/>
            <person name="Nakamura Y."/>
            <person name="Ichinomiya M."/>
            <person name="Sato N."/>
            <person name="Blanc-Mathieu R."/>
            <person name="Endo H."/>
            <person name="Kuwata A."/>
            <person name="Ogata H."/>
        </authorList>
    </citation>
    <scope>NUCLEOTIDE SEQUENCE [LARGE SCALE GENOMIC DNA]</scope>
    <source>
        <strain evidence="2">NIES 3699</strain>
    </source>
</reference>
<dbReference type="InterPro" id="IPR009072">
    <property type="entry name" value="Histone-fold"/>
</dbReference>
<accession>A0A9W7ET87</accession>